<dbReference type="SUPFAM" id="SSF53254">
    <property type="entry name" value="Phosphoglycerate mutase-like"/>
    <property type="match status" value="1"/>
</dbReference>
<dbReference type="Gene3D" id="3.40.50.1240">
    <property type="entry name" value="Phosphoglycerate mutase-like"/>
    <property type="match status" value="1"/>
</dbReference>
<sequence length="100" mass="11681">MRVEDGENFDDLLARADKALEYLKNRPEKSLVVVTHGYFLRTMVARVLLGDFLSEGVFKRFHAMVSMENTGLTILRYHGKQGEDPMWRLWIYNDHAHLAE</sequence>
<dbReference type="InterPro" id="IPR013078">
    <property type="entry name" value="His_Pase_superF_clade-1"/>
</dbReference>
<name>A0A1F5B0B3_9BACT</name>
<gene>
    <name evidence="1" type="ORF">A2Z10_00880</name>
</gene>
<comment type="caution">
    <text evidence="1">The sequence shown here is derived from an EMBL/GenBank/DDBJ whole genome shotgun (WGS) entry which is preliminary data.</text>
</comment>
<dbReference type="Pfam" id="PF00300">
    <property type="entry name" value="His_Phos_1"/>
    <property type="match status" value="1"/>
</dbReference>
<evidence type="ECO:0000313" key="2">
    <source>
        <dbReference type="Proteomes" id="UP000176639"/>
    </source>
</evidence>
<dbReference type="AlphaFoldDB" id="A0A1F5B0B3"/>
<evidence type="ECO:0000313" key="1">
    <source>
        <dbReference type="EMBL" id="OGD24052.1"/>
    </source>
</evidence>
<reference evidence="1 2" key="1">
    <citation type="journal article" date="2016" name="Nat. Commun.">
        <title>Thousands of microbial genomes shed light on interconnected biogeochemical processes in an aquifer system.</title>
        <authorList>
            <person name="Anantharaman K."/>
            <person name="Brown C.T."/>
            <person name="Hug L.A."/>
            <person name="Sharon I."/>
            <person name="Castelle C.J."/>
            <person name="Probst A.J."/>
            <person name="Thomas B.C."/>
            <person name="Singh A."/>
            <person name="Wilkins M.J."/>
            <person name="Karaoz U."/>
            <person name="Brodie E.L."/>
            <person name="Williams K.H."/>
            <person name="Hubbard S.S."/>
            <person name="Banfield J.F."/>
        </authorList>
    </citation>
    <scope>NUCLEOTIDE SEQUENCE [LARGE SCALE GENOMIC DNA]</scope>
</reference>
<protein>
    <recommendedName>
        <fullName evidence="3">Phosphoglycerate mutase</fullName>
    </recommendedName>
</protein>
<organism evidence="1 2">
    <name type="scientific">Candidatus Azambacteria bacterium RBG_16_47_10</name>
    <dbReference type="NCBI Taxonomy" id="1797292"/>
    <lineage>
        <taxon>Bacteria</taxon>
        <taxon>Candidatus Azamiibacteriota</taxon>
    </lineage>
</organism>
<accession>A0A1F5B0B3</accession>
<dbReference type="InterPro" id="IPR029033">
    <property type="entry name" value="His_PPase_superfam"/>
</dbReference>
<proteinExistence type="predicted"/>
<evidence type="ECO:0008006" key="3">
    <source>
        <dbReference type="Google" id="ProtNLM"/>
    </source>
</evidence>
<dbReference type="Proteomes" id="UP000176639">
    <property type="component" value="Unassembled WGS sequence"/>
</dbReference>
<dbReference type="EMBL" id="MEYI01000016">
    <property type="protein sequence ID" value="OGD24052.1"/>
    <property type="molecule type" value="Genomic_DNA"/>
</dbReference>